<evidence type="ECO:0000256" key="3">
    <source>
        <dbReference type="ARBA" id="ARBA00011738"/>
    </source>
</evidence>
<organism evidence="13 14">
    <name type="scientific">Rhodovibrio sodomensis</name>
    <dbReference type="NCBI Taxonomy" id="1088"/>
    <lineage>
        <taxon>Bacteria</taxon>
        <taxon>Pseudomonadati</taxon>
        <taxon>Pseudomonadota</taxon>
        <taxon>Alphaproteobacteria</taxon>
        <taxon>Rhodospirillales</taxon>
        <taxon>Rhodovibrionaceae</taxon>
        <taxon>Rhodovibrio</taxon>
    </lineage>
</organism>
<evidence type="ECO:0000256" key="8">
    <source>
        <dbReference type="ARBA" id="ARBA00022833"/>
    </source>
</evidence>
<evidence type="ECO:0000256" key="1">
    <source>
        <dbReference type="ARBA" id="ARBA00004496"/>
    </source>
</evidence>
<evidence type="ECO:0000256" key="7">
    <source>
        <dbReference type="ARBA" id="ARBA00022723"/>
    </source>
</evidence>
<keyword evidence="11" id="KW-0804">Transcription</keyword>
<name>A0ABS1DLE1_9PROT</name>
<sequence>MRMIRFPGVATRAGGKRRVDMADTSESEHGDRVRQLEADARRSGMRITPHTTTIIQILDESTDHPTAEDIFERARERDPSISSASVYRILNKLEESDLVRRQRLDSDRFRYEIADECRHHLVDLDTGQVIGISDPEIDELKDKIAKRHGYEIVDFRLELFGRKPGGGN</sequence>
<evidence type="ECO:0000256" key="11">
    <source>
        <dbReference type="ARBA" id="ARBA00023163"/>
    </source>
</evidence>
<keyword evidence="9" id="KW-0805">Transcription regulation</keyword>
<proteinExistence type="inferred from homology"/>
<comment type="subunit">
    <text evidence="3">Homodimer.</text>
</comment>
<dbReference type="CDD" id="cd07153">
    <property type="entry name" value="Fur_like"/>
    <property type="match status" value="1"/>
</dbReference>
<evidence type="ECO:0000256" key="4">
    <source>
        <dbReference type="ARBA" id="ARBA00020910"/>
    </source>
</evidence>
<keyword evidence="14" id="KW-1185">Reference proteome</keyword>
<keyword evidence="6" id="KW-0678">Repressor</keyword>
<evidence type="ECO:0000313" key="14">
    <source>
        <dbReference type="Proteomes" id="UP001296873"/>
    </source>
</evidence>
<dbReference type="PANTHER" id="PTHR33202">
    <property type="entry name" value="ZINC UPTAKE REGULATION PROTEIN"/>
    <property type="match status" value="1"/>
</dbReference>
<keyword evidence="8" id="KW-0862">Zinc</keyword>
<dbReference type="SUPFAM" id="SSF46785">
    <property type="entry name" value="Winged helix' DNA-binding domain"/>
    <property type="match status" value="1"/>
</dbReference>
<keyword evidence="5" id="KW-0963">Cytoplasm</keyword>
<evidence type="ECO:0000256" key="2">
    <source>
        <dbReference type="ARBA" id="ARBA00007957"/>
    </source>
</evidence>
<evidence type="ECO:0000313" key="13">
    <source>
        <dbReference type="EMBL" id="MBK1670323.1"/>
    </source>
</evidence>
<evidence type="ECO:0000256" key="5">
    <source>
        <dbReference type="ARBA" id="ARBA00022490"/>
    </source>
</evidence>
<accession>A0ABS1DLE1</accession>
<dbReference type="InterPro" id="IPR036388">
    <property type="entry name" value="WH-like_DNA-bd_sf"/>
</dbReference>
<dbReference type="InterPro" id="IPR002481">
    <property type="entry name" value="FUR"/>
</dbReference>
<dbReference type="Gene3D" id="1.10.10.10">
    <property type="entry name" value="Winged helix-like DNA-binding domain superfamily/Winged helix DNA-binding domain"/>
    <property type="match status" value="1"/>
</dbReference>
<keyword evidence="7" id="KW-0479">Metal-binding</keyword>
<keyword evidence="10" id="KW-0238">DNA-binding</keyword>
<feature type="compositionally biased region" description="Basic and acidic residues" evidence="12">
    <location>
        <begin position="17"/>
        <end position="34"/>
    </location>
</feature>
<dbReference type="Gene3D" id="3.30.1490.190">
    <property type="match status" value="1"/>
</dbReference>
<dbReference type="EMBL" id="NRRL01000088">
    <property type="protein sequence ID" value="MBK1670323.1"/>
    <property type="molecule type" value="Genomic_DNA"/>
</dbReference>
<gene>
    <name evidence="13" type="ORF">CKO28_20070</name>
</gene>
<protein>
    <recommendedName>
        <fullName evidence="4">Ferric uptake regulation protein</fullName>
    </recommendedName>
</protein>
<comment type="subcellular location">
    <subcellularLocation>
        <location evidence="1">Cytoplasm</location>
    </subcellularLocation>
</comment>
<feature type="region of interest" description="Disordered" evidence="12">
    <location>
        <begin position="12"/>
        <end position="34"/>
    </location>
</feature>
<evidence type="ECO:0000256" key="10">
    <source>
        <dbReference type="ARBA" id="ARBA00023125"/>
    </source>
</evidence>
<evidence type="ECO:0000256" key="6">
    <source>
        <dbReference type="ARBA" id="ARBA00022491"/>
    </source>
</evidence>
<dbReference type="PANTHER" id="PTHR33202:SF2">
    <property type="entry name" value="FERRIC UPTAKE REGULATION PROTEIN"/>
    <property type="match status" value="1"/>
</dbReference>
<dbReference type="InterPro" id="IPR036390">
    <property type="entry name" value="WH_DNA-bd_sf"/>
</dbReference>
<evidence type="ECO:0000256" key="9">
    <source>
        <dbReference type="ARBA" id="ARBA00023015"/>
    </source>
</evidence>
<dbReference type="Proteomes" id="UP001296873">
    <property type="component" value="Unassembled WGS sequence"/>
</dbReference>
<reference evidence="13 14" key="1">
    <citation type="journal article" date="2020" name="Microorganisms">
        <title>Osmotic Adaptation and Compatible Solute Biosynthesis of Phototrophic Bacteria as Revealed from Genome Analyses.</title>
        <authorList>
            <person name="Imhoff J.F."/>
            <person name="Rahn T."/>
            <person name="Kunzel S."/>
            <person name="Keller A."/>
            <person name="Neulinger S.C."/>
        </authorList>
    </citation>
    <scope>NUCLEOTIDE SEQUENCE [LARGE SCALE GENOMIC DNA]</scope>
    <source>
        <strain evidence="13 14">DSM 9895</strain>
    </source>
</reference>
<comment type="caution">
    <text evidence="13">The sequence shown here is derived from an EMBL/GenBank/DDBJ whole genome shotgun (WGS) entry which is preliminary data.</text>
</comment>
<comment type="similarity">
    <text evidence="2">Belongs to the Fur family.</text>
</comment>
<evidence type="ECO:0000256" key="12">
    <source>
        <dbReference type="SAM" id="MobiDB-lite"/>
    </source>
</evidence>
<dbReference type="InterPro" id="IPR043135">
    <property type="entry name" value="Fur_C"/>
</dbReference>
<dbReference type="Pfam" id="PF01475">
    <property type="entry name" value="FUR"/>
    <property type="match status" value="1"/>
</dbReference>